<protein>
    <submittedName>
        <fullName evidence="1">Uncharacterized protein</fullName>
    </submittedName>
</protein>
<evidence type="ECO:0000313" key="2">
    <source>
        <dbReference type="Proteomes" id="UP001434883"/>
    </source>
</evidence>
<accession>A0ABV0QKC4</accession>
<evidence type="ECO:0000313" key="1">
    <source>
        <dbReference type="EMBL" id="MEQ2196279.1"/>
    </source>
</evidence>
<dbReference type="EMBL" id="JAHRIN010016816">
    <property type="protein sequence ID" value="MEQ2196279.1"/>
    <property type="molecule type" value="Genomic_DNA"/>
</dbReference>
<dbReference type="Proteomes" id="UP001434883">
    <property type="component" value="Unassembled WGS sequence"/>
</dbReference>
<keyword evidence="2" id="KW-1185">Reference proteome</keyword>
<sequence length="61" mass="7120">IFFVLVTPYFLERLLMPDIGRRYKGQVLSGKKMHEGRKSLVTYFYQRESGEEHGGSHCHSC</sequence>
<name>A0ABV0QKC4_9TELE</name>
<proteinExistence type="predicted"/>
<gene>
    <name evidence="1" type="ORF">XENOCAPTIV_000131</name>
</gene>
<comment type="caution">
    <text evidence="1">The sequence shown here is derived from an EMBL/GenBank/DDBJ whole genome shotgun (WGS) entry which is preliminary data.</text>
</comment>
<reference evidence="1 2" key="1">
    <citation type="submission" date="2021-06" db="EMBL/GenBank/DDBJ databases">
        <authorList>
            <person name="Palmer J.M."/>
        </authorList>
    </citation>
    <scope>NUCLEOTIDE SEQUENCE [LARGE SCALE GENOMIC DNA]</scope>
    <source>
        <strain evidence="1 2">XC_2019</strain>
        <tissue evidence="1">Muscle</tissue>
    </source>
</reference>
<organism evidence="1 2">
    <name type="scientific">Xenoophorus captivus</name>
    <dbReference type="NCBI Taxonomy" id="1517983"/>
    <lineage>
        <taxon>Eukaryota</taxon>
        <taxon>Metazoa</taxon>
        <taxon>Chordata</taxon>
        <taxon>Craniata</taxon>
        <taxon>Vertebrata</taxon>
        <taxon>Euteleostomi</taxon>
        <taxon>Actinopterygii</taxon>
        <taxon>Neopterygii</taxon>
        <taxon>Teleostei</taxon>
        <taxon>Neoteleostei</taxon>
        <taxon>Acanthomorphata</taxon>
        <taxon>Ovalentaria</taxon>
        <taxon>Atherinomorphae</taxon>
        <taxon>Cyprinodontiformes</taxon>
        <taxon>Goodeidae</taxon>
        <taxon>Xenoophorus</taxon>
    </lineage>
</organism>
<feature type="non-terminal residue" evidence="1">
    <location>
        <position position="1"/>
    </location>
</feature>